<evidence type="ECO:0000313" key="4">
    <source>
        <dbReference type="Proteomes" id="UP001320460"/>
    </source>
</evidence>
<dbReference type="InterPro" id="IPR002541">
    <property type="entry name" value="Cyt_c_assembly"/>
</dbReference>
<feature type="transmembrane region" description="Helical" evidence="1">
    <location>
        <begin position="95"/>
        <end position="115"/>
    </location>
</feature>
<evidence type="ECO:0000256" key="1">
    <source>
        <dbReference type="SAM" id="Phobius"/>
    </source>
</evidence>
<dbReference type="Proteomes" id="UP001320460">
    <property type="component" value="Chromosome"/>
</dbReference>
<dbReference type="InterPro" id="IPR052372">
    <property type="entry name" value="YpjD/HemX"/>
</dbReference>
<feature type="transmembrane region" description="Helical" evidence="1">
    <location>
        <begin position="242"/>
        <end position="258"/>
    </location>
</feature>
<keyword evidence="1" id="KW-1133">Transmembrane helix</keyword>
<protein>
    <submittedName>
        <fullName evidence="3">Inner membrane protein YpjD</fullName>
    </submittedName>
</protein>
<keyword evidence="1" id="KW-0472">Membrane</keyword>
<evidence type="ECO:0000313" key="3">
    <source>
        <dbReference type="EMBL" id="BDD49697.1"/>
    </source>
</evidence>
<feature type="transmembrane region" description="Helical" evidence="1">
    <location>
        <begin position="270"/>
        <end position="290"/>
    </location>
</feature>
<dbReference type="PANTHER" id="PTHR38034:SF1">
    <property type="entry name" value="INNER MEMBRANE PROTEIN YPJD"/>
    <property type="match status" value="1"/>
</dbReference>
<feature type="domain" description="Cytochrome c assembly protein" evidence="2">
    <location>
        <begin position="69"/>
        <end position="294"/>
    </location>
</feature>
<feature type="transmembrane region" description="Helical" evidence="1">
    <location>
        <begin position="208"/>
        <end position="230"/>
    </location>
</feature>
<feature type="transmembrane region" description="Helical" evidence="1">
    <location>
        <begin position="66"/>
        <end position="83"/>
    </location>
</feature>
<keyword evidence="4" id="KW-1185">Reference proteome</keyword>
<gene>
    <name evidence="3" type="ORF">PDTA9734_11840</name>
</gene>
<feature type="transmembrane region" description="Helical" evidence="1">
    <location>
        <begin position="32"/>
        <end position="54"/>
    </location>
</feature>
<evidence type="ECO:0000259" key="2">
    <source>
        <dbReference type="Pfam" id="PF01578"/>
    </source>
</evidence>
<dbReference type="Pfam" id="PF01578">
    <property type="entry name" value="Cytochrom_C_asm"/>
    <property type="match status" value="1"/>
</dbReference>
<feature type="transmembrane region" description="Helical" evidence="1">
    <location>
        <begin position="122"/>
        <end position="142"/>
    </location>
</feature>
<reference evidence="3 4" key="1">
    <citation type="submission" date="2021-12" db="EMBL/GenBank/DDBJ databases">
        <title>Complete genome sequence of Phytobacter diazotrophicus TA9734.</title>
        <authorList>
            <person name="Kubota H."/>
            <person name="Nakayama Y."/>
            <person name="Ariyoshi T."/>
        </authorList>
    </citation>
    <scope>NUCLEOTIDE SEQUENCE [LARGE SCALE GENOMIC DNA]</scope>
    <source>
        <strain evidence="3 4">TA9734</strain>
    </source>
</reference>
<keyword evidence="1" id="KW-0812">Transmembrane</keyword>
<feature type="transmembrane region" description="Helical" evidence="1">
    <location>
        <begin position="162"/>
        <end position="187"/>
    </location>
</feature>
<proteinExistence type="predicted"/>
<name>A0ABM7VRL8_9ENTR</name>
<sequence length="295" mass="33319">MKTFVMYVMQRLEPESRNVILLLFLLRSTVDVTMPVFALISLAAYSISLALIVPGLLQKNSGWRRMAILSAVVALMFHGFALKERIFPDDGGQNLSLLNVGSLVSLMICTVMTIVASKNRGWLLLPIVYTFALINLAFAIFVPNEYITHLETTPGMMVHIGLSLFSYATLIIAAMYALQLAWIDYQLKNKRLAFSSEMPPLMSIERKMFHITQIGVVLLTLTLCTGLFFLKNLFSMENIDKAVLSIIAWFVYIVLLWGHYHKGWRGRRVVWFNVAGAGILTLAYFGSRVLQHFLS</sequence>
<dbReference type="EMBL" id="AP025334">
    <property type="protein sequence ID" value="BDD49697.1"/>
    <property type="molecule type" value="Genomic_DNA"/>
</dbReference>
<accession>A0ABM7VRL8</accession>
<dbReference type="PANTHER" id="PTHR38034">
    <property type="entry name" value="INNER MEMBRANE PROTEIN YPJD"/>
    <property type="match status" value="1"/>
</dbReference>
<organism evidence="3 4">
    <name type="scientific">Phytobacter diazotrophicus</name>
    <dbReference type="NCBI Taxonomy" id="395631"/>
    <lineage>
        <taxon>Bacteria</taxon>
        <taxon>Pseudomonadati</taxon>
        <taxon>Pseudomonadota</taxon>
        <taxon>Gammaproteobacteria</taxon>
        <taxon>Enterobacterales</taxon>
        <taxon>Enterobacteriaceae</taxon>
        <taxon>Phytobacter</taxon>
    </lineage>
</organism>